<organism evidence="1 2">
    <name type="scientific">Klebsiella michiganensis</name>
    <dbReference type="NCBI Taxonomy" id="1134687"/>
    <lineage>
        <taxon>Bacteria</taxon>
        <taxon>Pseudomonadati</taxon>
        <taxon>Pseudomonadota</taxon>
        <taxon>Gammaproteobacteria</taxon>
        <taxon>Enterobacterales</taxon>
        <taxon>Enterobacteriaceae</taxon>
        <taxon>Klebsiella/Raoultella group</taxon>
        <taxon>Klebsiella</taxon>
    </lineage>
</organism>
<name>A0A7H4LX82_9ENTR</name>
<dbReference type="Proteomes" id="UP000255050">
    <property type="component" value="Unassembled WGS sequence"/>
</dbReference>
<proteinExistence type="predicted"/>
<comment type="caution">
    <text evidence="1">The sequence shown here is derived from an EMBL/GenBank/DDBJ whole genome shotgun (WGS) entry which is preliminary data.</text>
</comment>
<dbReference type="AlphaFoldDB" id="A0A7H4LX82"/>
<evidence type="ECO:0000313" key="1">
    <source>
        <dbReference type="EMBL" id="STR40758.1"/>
    </source>
</evidence>
<accession>A0A7H4LX82</accession>
<gene>
    <name evidence="1" type="ORF">NCTC11694_01921</name>
</gene>
<dbReference type="EMBL" id="UGJR01000002">
    <property type="protein sequence ID" value="STR40758.1"/>
    <property type="molecule type" value="Genomic_DNA"/>
</dbReference>
<sequence>MHPAGRIKLTHRGVDNREAGLPALPGLKRGFIVQPRHVIGPVDKRPPLTQVWVVNHQVTIKLAPDKLVEPYRSGFAIQRPRLLNPQTVQALAR</sequence>
<evidence type="ECO:0000313" key="2">
    <source>
        <dbReference type="Proteomes" id="UP000255050"/>
    </source>
</evidence>
<protein>
    <submittedName>
        <fullName evidence="1">Uncharacterized protein</fullName>
    </submittedName>
</protein>
<reference evidence="1 2" key="1">
    <citation type="submission" date="2018-06" db="EMBL/GenBank/DDBJ databases">
        <authorList>
            <consortium name="Pathogen Informatics"/>
            <person name="Doyle S."/>
        </authorList>
    </citation>
    <scope>NUCLEOTIDE SEQUENCE [LARGE SCALE GENOMIC DNA]</scope>
    <source>
        <strain evidence="1 2">NCTC11694</strain>
    </source>
</reference>